<feature type="region of interest" description="Disordered" evidence="2">
    <location>
        <begin position="617"/>
        <end position="656"/>
    </location>
</feature>
<dbReference type="SUPFAM" id="SSF52540">
    <property type="entry name" value="P-loop containing nucleoside triphosphate hydrolases"/>
    <property type="match status" value="1"/>
</dbReference>
<protein>
    <recommendedName>
        <fullName evidence="3">TIR domain-containing protein</fullName>
    </recommendedName>
</protein>
<sequence length="858" mass="98558">MVVGHSGVGKTTLVKRLLGEKVHISESCSTEGIDVYINSCDVTLPYCEWTRRSKEQDYRLQRLARVLNEQKSVKDKVTQKEQVIILPQGETTHKSHEVTQIDVEGEESKVLYIRSPQHDVGQDLSSTDSQQEEFLPALVKTPLIQLETNIATMQRIFLTNSRRFVQYIEKTAPLTILDFAGQYAFYSTHQTFLTRRAIYLLVSDVSQQLTDLVADECYFDSDGIMKCKVHELIEVWLNLIHSCASSPEDRNPPVILVGTHMDKIKRINHHEICEEYFRKIRSYLKDKPTRFHLVDEDFAIDNTIVDSKLQDLKRKIVKVAKKQPYWGERIPARWLPLEQKLMRLKNAGIKVIPWSRLEELNTSLAVPMTTDELDLFLRFQHGIGTILYYSKDILKEKIVLDPQWMIDALKSLITAEMFVLRSIPAVNDKWFEFKEKGKLSLELVDAVWTQEKYLDLHVNKEHILLLMEQLNIIAKVRLYSEETSEIKLDHYHKLTIHFWDYIIFMRVTRKGITDKTPSSKLCIEAREFVSATLTKIIGYLGQSLKFDQFIQCPEYKGDSVNSLISVSLLNEKAEVCCTCHENIKESNKLLQFWFDDMASKKKKAGYARMQEKVYDIPSKCQGSPGGQGRDTGNKNTDVIGSEERTEYLETSNQTEEVDIRDSVELTCQTTSGEYPMPLQRRALPPGKKYHAFFIYSSSDIAWVKRTVETLENNHGFVCCEYDRDNIPGTPLLKFADDSIRNAYKTVVVMTKEALQSGFVLLEIEMAFRLGFREGRKCVVPILLEDCEVPGYLSVLNYVDACDINRRNIWWPKLLKELESTVRDSLVRVLESNSKPDETDVSTLSSKAGPTPDAAAGSM</sequence>
<dbReference type="Gene3D" id="3.40.50.10140">
    <property type="entry name" value="Toll/interleukin-1 receptor homology (TIR) domain"/>
    <property type="match status" value="1"/>
</dbReference>
<evidence type="ECO:0000313" key="4">
    <source>
        <dbReference type="EMBL" id="KAK3602250.1"/>
    </source>
</evidence>
<dbReference type="EMBL" id="JAEAOA010002024">
    <property type="protein sequence ID" value="KAK3602250.1"/>
    <property type="molecule type" value="Genomic_DNA"/>
</dbReference>
<comment type="caution">
    <text evidence="4">The sequence shown here is derived from an EMBL/GenBank/DDBJ whole genome shotgun (WGS) entry which is preliminary data.</text>
</comment>
<dbReference type="Pfam" id="PF13676">
    <property type="entry name" value="TIR_2"/>
    <property type="match status" value="1"/>
</dbReference>
<dbReference type="Proteomes" id="UP001195483">
    <property type="component" value="Unassembled WGS sequence"/>
</dbReference>
<dbReference type="Gene3D" id="3.40.50.300">
    <property type="entry name" value="P-loop containing nucleotide triphosphate hydrolases"/>
    <property type="match status" value="2"/>
</dbReference>
<dbReference type="PANTHER" id="PTHR16253">
    <property type="entry name" value="TETRATRICOPEPTIDE REPEAT PROTEIN 22"/>
    <property type="match status" value="1"/>
</dbReference>
<dbReference type="InterPro" id="IPR042342">
    <property type="entry name" value="TTC22"/>
</dbReference>
<dbReference type="SUPFAM" id="SSF52200">
    <property type="entry name" value="Toll/Interleukin receptor TIR domain"/>
    <property type="match status" value="1"/>
</dbReference>
<dbReference type="Gene3D" id="1.10.10.10">
    <property type="entry name" value="Winged helix-like DNA-binding domain superfamily/Winged helix DNA-binding domain"/>
    <property type="match status" value="1"/>
</dbReference>
<dbReference type="InterPro" id="IPR027417">
    <property type="entry name" value="P-loop_NTPase"/>
</dbReference>
<dbReference type="PANTHER" id="PTHR16253:SF0">
    <property type="entry name" value="TETRATRICOPEPTIDE REPEAT PROTEIN 22"/>
    <property type="match status" value="1"/>
</dbReference>
<dbReference type="InterPro" id="IPR032171">
    <property type="entry name" value="COR-A"/>
</dbReference>
<keyword evidence="5" id="KW-1185">Reference proteome</keyword>
<feature type="domain" description="TIR" evidence="3">
    <location>
        <begin position="687"/>
        <end position="817"/>
    </location>
</feature>
<evidence type="ECO:0000259" key="3">
    <source>
        <dbReference type="PROSITE" id="PS50104"/>
    </source>
</evidence>
<evidence type="ECO:0000313" key="5">
    <source>
        <dbReference type="Proteomes" id="UP001195483"/>
    </source>
</evidence>
<gene>
    <name evidence="4" type="ORF">CHS0354_034487</name>
</gene>
<dbReference type="Pfam" id="PF16095">
    <property type="entry name" value="COR-A"/>
    <property type="match status" value="1"/>
</dbReference>
<evidence type="ECO:0000256" key="1">
    <source>
        <dbReference type="ARBA" id="ARBA00022737"/>
    </source>
</evidence>
<reference evidence="4" key="3">
    <citation type="submission" date="2023-05" db="EMBL/GenBank/DDBJ databases">
        <authorList>
            <person name="Smith C.H."/>
        </authorList>
    </citation>
    <scope>NUCLEOTIDE SEQUENCE</scope>
    <source>
        <strain evidence="4">CHS0354</strain>
        <tissue evidence="4">Mantle</tissue>
    </source>
</reference>
<dbReference type="SMART" id="SM00255">
    <property type="entry name" value="TIR"/>
    <property type="match status" value="1"/>
</dbReference>
<keyword evidence="1" id="KW-0677">Repeat</keyword>
<feature type="region of interest" description="Disordered" evidence="2">
    <location>
        <begin position="835"/>
        <end position="858"/>
    </location>
</feature>
<reference evidence="4" key="1">
    <citation type="journal article" date="2021" name="Genome Biol. Evol.">
        <title>A High-Quality Reference Genome for a Parasitic Bivalve with Doubly Uniparental Inheritance (Bivalvia: Unionida).</title>
        <authorList>
            <person name="Smith C.H."/>
        </authorList>
    </citation>
    <scope>NUCLEOTIDE SEQUENCE</scope>
    <source>
        <strain evidence="4">CHS0354</strain>
    </source>
</reference>
<dbReference type="GO" id="GO:0007165">
    <property type="term" value="P:signal transduction"/>
    <property type="evidence" value="ECO:0007669"/>
    <property type="project" value="InterPro"/>
</dbReference>
<proteinExistence type="predicted"/>
<evidence type="ECO:0000256" key="2">
    <source>
        <dbReference type="SAM" id="MobiDB-lite"/>
    </source>
</evidence>
<dbReference type="AlphaFoldDB" id="A0AAE0W6P7"/>
<dbReference type="PROSITE" id="PS50104">
    <property type="entry name" value="TIR"/>
    <property type="match status" value="1"/>
</dbReference>
<organism evidence="4 5">
    <name type="scientific">Potamilus streckersoni</name>
    <dbReference type="NCBI Taxonomy" id="2493646"/>
    <lineage>
        <taxon>Eukaryota</taxon>
        <taxon>Metazoa</taxon>
        <taxon>Spiralia</taxon>
        <taxon>Lophotrochozoa</taxon>
        <taxon>Mollusca</taxon>
        <taxon>Bivalvia</taxon>
        <taxon>Autobranchia</taxon>
        <taxon>Heteroconchia</taxon>
        <taxon>Palaeoheterodonta</taxon>
        <taxon>Unionida</taxon>
        <taxon>Unionoidea</taxon>
        <taxon>Unionidae</taxon>
        <taxon>Ambleminae</taxon>
        <taxon>Lampsilini</taxon>
        <taxon>Potamilus</taxon>
    </lineage>
</organism>
<dbReference type="InterPro" id="IPR036388">
    <property type="entry name" value="WH-like_DNA-bd_sf"/>
</dbReference>
<dbReference type="InterPro" id="IPR000157">
    <property type="entry name" value="TIR_dom"/>
</dbReference>
<reference evidence="4" key="2">
    <citation type="journal article" date="2021" name="Genome Biol. Evol.">
        <title>Developing a high-quality reference genome for a parasitic bivalve with doubly uniparental inheritance (Bivalvia: Unionida).</title>
        <authorList>
            <person name="Smith C.H."/>
        </authorList>
    </citation>
    <scope>NUCLEOTIDE SEQUENCE</scope>
    <source>
        <strain evidence="4">CHS0354</strain>
        <tissue evidence="4">Mantle</tissue>
    </source>
</reference>
<accession>A0AAE0W6P7</accession>
<dbReference type="InterPro" id="IPR035897">
    <property type="entry name" value="Toll_tir_struct_dom_sf"/>
</dbReference>
<name>A0AAE0W6P7_9BIVA</name>